<proteinExistence type="predicted"/>
<dbReference type="OrthoDB" id="4232400at2759"/>
<accession>A0A9P9WJE7</accession>
<reference evidence="2" key="1">
    <citation type="submission" date="2021-03" db="EMBL/GenBank/DDBJ databases">
        <title>Revisited historic fungal species revealed as producer of novel bioactive compounds through whole genome sequencing and comparative genomics.</title>
        <authorList>
            <person name="Vignolle G.A."/>
            <person name="Hochenegger N."/>
            <person name="Mach R.L."/>
            <person name="Mach-Aigner A.R."/>
            <person name="Javad Rahimi M."/>
            <person name="Salim K.A."/>
            <person name="Chan C.M."/>
            <person name="Lim L.B.L."/>
            <person name="Cai F."/>
            <person name="Druzhinina I.S."/>
            <person name="U'Ren J.M."/>
            <person name="Derntl C."/>
        </authorList>
    </citation>
    <scope>NUCLEOTIDE SEQUENCE</scope>
    <source>
        <strain evidence="2">TUCIM 5799</strain>
    </source>
</reference>
<evidence type="ECO:0000313" key="3">
    <source>
        <dbReference type="Proteomes" id="UP000829685"/>
    </source>
</evidence>
<feature type="region of interest" description="Disordered" evidence="1">
    <location>
        <begin position="1"/>
        <end position="21"/>
    </location>
</feature>
<name>A0A9P9WJE7_9PEZI</name>
<feature type="compositionally biased region" description="Basic and acidic residues" evidence="1">
    <location>
        <begin position="45"/>
        <end position="68"/>
    </location>
</feature>
<dbReference type="EMBL" id="JAFIMR010000020">
    <property type="protein sequence ID" value="KAI1866545.1"/>
    <property type="molecule type" value="Genomic_DNA"/>
</dbReference>
<keyword evidence="3" id="KW-1185">Reference proteome</keyword>
<sequence length="96" mass="10692">MASQGGSNDNNKSADAPPYTREERAWLKDNYRGEFHFVNSYELSIHSDADQEEGRRIARGLIESDRLGSESGAGQEQQQQQQSSGSQGQKSSETRK</sequence>
<gene>
    <name evidence="2" type="ORF">JX265_007846</name>
</gene>
<dbReference type="Proteomes" id="UP000829685">
    <property type="component" value="Unassembled WGS sequence"/>
</dbReference>
<protein>
    <submittedName>
        <fullName evidence="2">Uncharacterized protein</fullName>
    </submittedName>
</protein>
<feature type="compositionally biased region" description="Polar residues" evidence="1">
    <location>
        <begin position="1"/>
        <end position="13"/>
    </location>
</feature>
<evidence type="ECO:0000256" key="1">
    <source>
        <dbReference type="SAM" id="MobiDB-lite"/>
    </source>
</evidence>
<dbReference type="AlphaFoldDB" id="A0A9P9WJE7"/>
<evidence type="ECO:0000313" key="2">
    <source>
        <dbReference type="EMBL" id="KAI1866545.1"/>
    </source>
</evidence>
<feature type="region of interest" description="Disordered" evidence="1">
    <location>
        <begin position="45"/>
        <end position="96"/>
    </location>
</feature>
<comment type="caution">
    <text evidence="2">The sequence shown here is derived from an EMBL/GenBank/DDBJ whole genome shotgun (WGS) entry which is preliminary data.</text>
</comment>
<organism evidence="2 3">
    <name type="scientific">Neoarthrinium moseri</name>
    <dbReference type="NCBI Taxonomy" id="1658444"/>
    <lineage>
        <taxon>Eukaryota</taxon>
        <taxon>Fungi</taxon>
        <taxon>Dikarya</taxon>
        <taxon>Ascomycota</taxon>
        <taxon>Pezizomycotina</taxon>
        <taxon>Sordariomycetes</taxon>
        <taxon>Xylariomycetidae</taxon>
        <taxon>Amphisphaeriales</taxon>
        <taxon>Apiosporaceae</taxon>
        <taxon>Neoarthrinium</taxon>
    </lineage>
</organism>
<feature type="compositionally biased region" description="Low complexity" evidence="1">
    <location>
        <begin position="69"/>
        <end position="96"/>
    </location>
</feature>